<dbReference type="EMBL" id="RJKX01000020">
    <property type="protein sequence ID" value="ROP80862.1"/>
    <property type="molecule type" value="Genomic_DNA"/>
</dbReference>
<dbReference type="InterPro" id="IPR029063">
    <property type="entry name" value="SAM-dependent_MTases_sf"/>
</dbReference>
<dbReference type="CDD" id="cd02440">
    <property type="entry name" value="AdoMet_MTases"/>
    <property type="match status" value="1"/>
</dbReference>
<dbReference type="GO" id="GO:0006355">
    <property type="term" value="P:regulation of DNA-templated transcription"/>
    <property type="evidence" value="ECO:0007669"/>
    <property type="project" value="InterPro"/>
</dbReference>
<dbReference type="PROSITE" id="PS51686">
    <property type="entry name" value="SAM_MT_RSMB_NOP"/>
    <property type="match status" value="1"/>
</dbReference>
<feature type="binding site" evidence="5">
    <location>
        <position position="298"/>
    </location>
    <ligand>
        <name>S-adenosyl-L-methionine</name>
        <dbReference type="ChEBI" id="CHEBI:59789"/>
    </ligand>
</feature>
<comment type="similarity">
    <text evidence="5">Belongs to the class I-like SAM-binding methyltransferase superfamily. RsmB/NOP family.</text>
</comment>
<feature type="binding site" evidence="5">
    <location>
        <begin position="251"/>
        <end position="257"/>
    </location>
    <ligand>
        <name>S-adenosyl-L-methionine</name>
        <dbReference type="ChEBI" id="CHEBI:59789"/>
    </ligand>
</feature>
<dbReference type="FunFam" id="3.40.50.150:FF:000257">
    <property type="entry name" value="16S rRNA methyltransferase"/>
    <property type="match status" value="1"/>
</dbReference>
<dbReference type="Proteomes" id="UP000278222">
    <property type="component" value="Unassembled WGS sequence"/>
</dbReference>
<dbReference type="SUPFAM" id="SSF53335">
    <property type="entry name" value="S-adenosyl-L-methionine-dependent methyltransferases"/>
    <property type="match status" value="1"/>
</dbReference>
<organism evidence="7 8">
    <name type="scientific">Stella humosa</name>
    <dbReference type="NCBI Taxonomy" id="94"/>
    <lineage>
        <taxon>Bacteria</taxon>
        <taxon>Pseudomonadati</taxon>
        <taxon>Pseudomonadota</taxon>
        <taxon>Alphaproteobacteria</taxon>
        <taxon>Rhodospirillales</taxon>
        <taxon>Stellaceae</taxon>
        <taxon>Stella</taxon>
    </lineage>
</organism>
<evidence type="ECO:0000313" key="7">
    <source>
        <dbReference type="EMBL" id="ROP80862.1"/>
    </source>
</evidence>
<dbReference type="PANTHER" id="PTHR22807:SF61">
    <property type="entry name" value="NOL1_NOP2_SUN FAMILY PROTEIN _ ANTITERMINATION NUSB DOMAIN-CONTAINING PROTEIN"/>
    <property type="match status" value="1"/>
</dbReference>
<dbReference type="GO" id="GO:0001510">
    <property type="term" value="P:RNA methylation"/>
    <property type="evidence" value="ECO:0007669"/>
    <property type="project" value="InterPro"/>
</dbReference>
<name>A0A3N1KNP1_9PROT</name>
<dbReference type="InterPro" id="IPR023267">
    <property type="entry name" value="RCMT"/>
</dbReference>
<dbReference type="GO" id="GO:0008173">
    <property type="term" value="F:RNA methyltransferase activity"/>
    <property type="evidence" value="ECO:0007669"/>
    <property type="project" value="InterPro"/>
</dbReference>
<dbReference type="InterPro" id="IPR035926">
    <property type="entry name" value="NusB-like_sf"/>
</dbReference>
<evidence type="ECO:0000313" key="8">
    <source>
        <dbReference type="Proteomes" id="UP000278222"/>
    </source>
</evidence>
<comment type="caution">
    <text evidence="7">The sequence shown here is derived from an EMBL/GenBank/DDBJ whole genome shotgun (WGS) entry which is preliminary data.</text>
</comment>
<dbReference type="AlphaFoldDB" id="A0A3N1KNP1"/>
<accession>A0A3N1KNP1</accession>
<keyword evidence="2 5" id="KW-0808">Transferase</keyword>
<evidence type="ECO:0000256" key="3">
    <source>
        <dbReference type="ARBA" id="ARBA00022691"/>
    </source>
</evidence>
<keyword evidence="1 5" id="KW-0489">Methyltransferase</keyword>
<dbReference type="Gene3D" id="1.10.940.10">
    <property type="entry name" value="NusB-like"/>
    <property type="match status" value="1"/>
</dbReference>
<feature type="active site" description="Nucleophile" evidence="5">
    <location>
        <position position="367"/>
    </location>
</feature>
<feature type="domain" description="SAM-dependent MTase RsmB/NOP-type" evidence="6">
    <location>
        <begin position="143"/>
        <end position="435"/>
    </location>
</feature>
<dbReference type="PANTHER" id="PTHR22807">
    <property type="entry name" value="NOP2 YEAST -RELATED NOL1/NOP2/FMU SUN DOMAIN-CONTAINING"/>
    <property type="match status" value="1"/>
</dbReference>
<dbReference type="InterPro" id="IPR006027">
    <property type="entry name" value="NusB_RsmB_TIM44"/>
</dbReference>
<sequence length="438" mass="45667">MLKVSREPAAGLPARRAAAAVLFAVLEQQRPLDDALSDADPSGVTGRDRAFVRMLVATVLRRLGEIDAVLAGYLTVPLEGAHPRARTALRLGVGQLVHLGTPAHAAVSATVETVSGHGTDRLKGLVNAVLRRVAAGGHAPREGTAAARKNTPQWLWTSWERAYGAEAAAAIALAHLDDPPLDLTVKSDPEGWAQKIGGLVGPTGSVRVVDAGAVAALPGYAEGEWWVQDAAATLPVRLLGDIAGRSVIDLCAAPGGKSAQLAVAGAHVTAVDLSPRRCRLLAENLGRLGLPAEIVTADATAWRPAALADAILVDAPCSATGTIRRHPDILHLRHRDELERLTAVQDALLAASVEMVRPGGHIVFVTCSLQPEEGAARIAALLAGGAPVAIDPIAPDELPGLPEAVTADGMLRTLPSYWRETGGMDGFFAARLRRLPVN</sequence>
<dbReference type="Pfam" id="PF01029">
    <property type="entry name" value="NusB"/>
    <property type="match status" value="1"/>
</dbReference>
<keyword evidence="8" id="KW-1185">Reference proteome</keyword>
<dbReference type="Gene3D" id="3.40.50.150">
    <property type="entry name" value="Vaccinia Virus protein VP39"/>
    <property type="match status" value="1"/>
</dbReference>
<gene>
    <name evidence="7" type="ORF">EDC65_5512</name>
</gene>
<dbReference type="InterPro" id="IPR049560">
    <property type="entry name" value="MeTrfase_RsmB-F_NOP2_cat"/>
</dbReference>
<dbReference type="OrthoDB" id="9810297at2"/>
<feature type="binding site" evidence="5">
    <location>
        <position position="272"/>
    </location>
    <ligand>
        <name>S-adenosyl-L-methionine</name>
        <dbReference type="ChEBI" id="CHEBI:59789"/>
    </ligand>
</feature>
<dbReference type="GO" id="GO:0003723">
    <property type="term" value="F:RNA binding"/>
    <property type="evidence" value="ECO:0007669"/>
    <property type="project" value="UniProtKB-UniRule"/>
</dbReference>
<dbReference type="Pfam" id="PF01189">
    <property type="entry name" value="Methyltr_RsmB-F"/>
    <property type="match status" value="1"/>
</dbReference>
<evidence type="ECO:0000256" key="4">
    <source>
        <dbReference type="ARBA" id="ARBA00022884"/>
    </source>
</evidence>
<dbReference type="RefSeq" id="WP_123695787.1">
    <property type="nucleotide sequence ID" value="NZ_AP019700.1"/>
</dbReference>
<evidence type="ECO:0000256" key="1">
    <source>
        <dbReference type="ARBA" id="ARBA00022603"/>
    </source>
</evidence>
<dbReference type="InterPro" id="IPR001678">
    <property type="entry name" value="MeTrfase_RsmB-F_NOP2_dom"/>
</dbReference>
<reference evidence="7 8" key="1">
    <citation type="submission" date="2018-11" db="EMBL/GenBank/DDBJ databases">
        <title>Genomic Encyclopedia of Type Strains, Phase IV (KMG-IV): sequencing the most valuable type-strain genomes for metagenomic binning, comparative biology and taxonomic classification.</title>
        <authorList>
            <person name="Goeker M."/>
        </authorList>
    </citation>
    <scope>NUCLEOTIDE SEQUENCE [LARGE SCALE GENOMIC DNA]</scope>
    <source>
        <strain evidence="7 8">DSM 5900</strain>
    </source>
</reference>
<feature type="binding site" evidence="5">
    <location>
        <position position="314"/>
    </location>
    <ligand>
        <name>S-adenosyl-L-methionine</name>
        <dbReference type="ChEBI" id="CHEBI:59789"/>
    </ligand>
</feature>
<proteinExistence type="inferred from homology"/>
<evidence type="ECO:0000259" key="6">
    <source>
        <dbReference type="PROSITE" id="PS51686"/>
    </source>
</evidence>
<dbReference type="SUPFAM" id="SSF48013">
    <property type="entry name" value="NusB-like"/>
    <property type="match status" value="1"/>
</dbReference>
<keyword evidence="3 5" id="KW-0949">S-adenosyl-L-methionine</keyword>
<dbReference type="PRINTS" id="PR02008">
    <property type="entry name" value="RCMTFAMILY"/>
</dbReference>
<evidence type="ECO:0000256" key="5">
    <source>
        <dbReference type="PROSITE-ProRule" id="PRU01023"/>
    </source>
</evidence>
<protein>
    <submittedName>
        <fullName evidence="7">16S rRNA (Cytosine967-C5)-methyltransferase</fullName>
    </submittedName>
</protein>
<evidence type="ECO:0000256" key="2">
    <source>
        <dbReference type="ARBA" id="ARBA00022679"/>
    </source>
</evidence>
<keyword evidence="4 5" id="KW-0694">RNA-binding</keyword>